<dbReference type="EMBL" id="JBHLVX010000043">
    <property type="protein sequence ID" value="MFC0268538.1"/>
    <property type="molecule type" value="Genomic_DNA"/>
</dbReference>
<proteinExistence type="predicted"/>
<name>A0ABV6G4F0_9GAMM</name>
<evidence type="ECO:0000313" key="2">
    <source>
        <dbReference type="Proteomes" id="UP001589814"/>
    </source>
</evidence>
<reference evidence="1 2" key="1">
    <citation type="submission" date="2024-09" db="EMBL/GenBank/DDBJ databases">
        <authorList>
            <person name="Sun Q."/>
            <person name="Mori K."/>
        </authorList>
    </citation>
    <scope>NUCLEOTIDE SEQUENCE [LARGE SCALE GENOMIC DNA]</scope>
    <source>
        <strain evidence="1 2">CCM 7415</strain>
    </source>
</reference>
<accession>A0ABV6G4F0</accession>
<dbReference type="InterPro" id="IPR029063">
    <property type="entry name" value="SAM-dependent_MTases_sf"/>
</dbReference>
<dbReference type="Gene3D" id="3.40.50.150">
    <property type="entry name" value="Vaccinia Virus protein VP39"/>
    <property type="match status" value="1"/>
</dbReference>
<gene>
    <name evidence="1" type="ORF">ACFFHW_11205</name>
</gene>
<dbReference type="RefSeq" id="WP_026351683.1">
    <property type="nucleotide sequence ID" value="NZ_JBHLVX010000043.1"/>
</dbReference>
<comment type="caution">
    <text evidence="1">The sequence shown here is derived from an EMBL/GenBank/DDBJ whole genome shotgun (WGS) entry which is preliminary data.</text>
</comment>
<organism evidence="1 2">
    <name type="scientific">Kushneria aurantia</name>
    <dbReference type="NCBI Taxonomy" id="504092"/>
    <lineage>
        <taxon>Bacteria</taxon>
        <taxon>Pseudomonadati</taxon>
        <taxon>Pseudomonadota</taxon>
        <taxon>Gammaproteobacteria</taxon>
        <taxon>Oceanospirillales</taxon>
        <taxon>Halomonadaceae</taxon>
        <taxon>Kushneria</taxon>
    </lineage>
</organism>
<protein>
    <recommendedName>
        <fullName evidence="3">DNA (cytosine-5-)-methyltransferase</fullName>
    </recommendedName>
</protein>
<dbReference type="Proteomes" id="UP001589814">
    <property type="component" value="Unassembled WGS sequence"/>
</dbReference>
<evidence type="ECO:0008006" key="3">
    <source>
        <dbReference type="Google" id="ProtNLM"/>
    </source>
</evidence>
<keyword evidence="2" id="KW-1185">Reference proteome</keyword>
<evidence type="ECO:0000313" key="1">
    <source>
        <dbReference type="EMBL" id="MFC0268538.1"/>
    </source>
</evidence>
<sequence>MIESRDIRHFHLFCGLGGGAAGFNRGHARVGTMEARFRCIGGIDSDPAAIADFGKLTGTPGTVLDLFDRDQYTAFHGAEPPADWREATPADIQAAAGNERPHIGWHPGDNYVKKTCLWSGNGFVMPPEYPFVGDEIPDDRIHKCAPGDERGNIRSATPPGFARAVFAANGEQREAA</sequence>